<dbReference type="InterPro" id="IPR036396">
    <property type="entry name" value="Cyt_P450_sf"/>
</dbReference>
<reference evidence="16 17" key="1">
    <citation type="submission" date="2024-03" db="EMBL/GenBank/DDBJ databases">
        <title>The genome assembly and annotation of the cricket Gryllus longicercus Weissman &amp; Gray.</title>
        <authorList>
            <person name="Szrajer S."/>
            <person name="Gray D."/>
            <person name="Ylla G."/>
        </authorList>
    </citation>
    <scope>NUCLEOTIDE SEQUENCE [LARGE SCALE GENOMIC DNA]</scope>
    <source>
        <strain evidence="16">DAG 2021-001</strain>
        <tissue evidence="16">Whole body minus gut</tissue>
    </source>
</reference>
<keyword evidence="11 14" id="KW-0503">Monooxygenase</keyword>
<evidence type="ECO:0000256" key="15">
    <source>
        <dbReference type="SAM" id="MobiDB-lite"/>
    </source>
</evidence>
<evidence type="ECO:0000256" key="11">
    <source>
        <dbReference type="ARBA" id="ARBA00023033"/>
    </source>
</evidence>
<evidence type="ECO:0000313" key="17">
    <source>
        <dbReference type="Proteomes" id="UP001378592"/>
    </source>
</evidence>
<dbReference type="SUPFAM" id="SSF48264">
    <property type="entry name" value="Cytochrome P450"/>
    <property type="match status" value="1"/>
</dbReference>
<dbReference type="GO" id="GO:0016705">
    <property type="term" value="F:oxidoreductase activity, acting on paired donors, with incorporation or reduction of molecular oxygen"/>
    <property type="evidence" value="ECO:0007669"/>
    <property type="project" value="InterPro"/>
</dbReference>
<dbReference type="GO" id="GO:0005506">
    <property type="term" value="F:iron ion binding"/>
    <property type="evidence" value="ECO:0007669"/>
    <property type="project" value="InterPro"/>
</dbReference>
<accession>A0AAN9V0C3</accession>
<evidence type="ECO:0000313" key="16">
    <source>
        <dbReference type="EMBL" id="KAK7789227.1"/>
    </source>
</evidence>
<dbReference type="InterPro" id="IPR001128">
    <property type="entry name" value="Cyt_P450"/>
</dbReference>
<keyword evidence="17" id="KW-1185">Reference proteome</keyword>
<evidence type="ECO:0000256" key="10">
    <source>
        <dbReference type="ARBA" id="ARBA00023004"/>
    </source>
</evidence>
<evidence type="ECO:0000256" key="3">
    <source>
        <dbReference type="ARBA" id="ARBA00004406"/>
    </source>
</evidence>
<dbReference type="AlphaFoldDB" id="A0AAN9V0C3"/>
<protein>
    <recommendedName>
        <fullName evidence="18">Cytochrome P450</fullName>
    </recommendedName>
</protein>
<evidence type="ECO:0000256" key="4">
    <source>
        <dbReference type="ARBA" id="ARBA00010617"/>
    </source>
</evidence>
<evidence type="ECO:0000256" key="8">
    <source>
        <dbReference type="ARBA" id="ARBA00022848"/>
    </source>
</evidence>
<evidence type="ECO:0000256" key="2">
    <source>
        <dbReference type="ARBA" id="ARBA00004174"/>
    </source>
</evidence>
<evidence type="ECO:0000256" key="6">
    <source>
        <dbReference type="ARBA" id="ARBA00022723"/>
    </source>
</evidence>
<keyword evidence="5 13" id="KW-0349">Heme</keyword>
<feature type="region of interest" description="Disordered" evidence="15">
    <location>
        <begin position="302"/>
        <end position="322"/>
    </location>
</feature>
<dbReference type="PRINTS" id="PR00385">
    <property type="entry name" value="P450"/>
</dbReference>
<dbReference type="PROSITE" id="PS00086">
    <property type="entry name" value="CYTOCHROME_P450"/>
    <property type="match status" value="1"/>
</dbReference>
<dbReference type="GO" id="GO:0005789">
    <property type="term" value="C:endoplasmic reticulum membrane"/>
    <property type="evidence" value="ECO:0007669"/>
    <property type="project" value="UniProtKB-SubCell"/>
</dbReference>
<name>A0AAN9V0C3_9ORTH</name>
<comment type="cofactor">
    <cofactor evidence="1 13">
        <name>heme</name>
        <dbReference type="ChEBI" id="CHEBI:30413"/>
    </cofactor>
</comment>
<evidence type="ECO:0000256" key="14">
    <source>
        <dbReference type="RuleBase" id="RU000461"/>
    </source>
</evidence>
<organism evidence="16 17">
    <name type="scientific">Gryllus longicercus</name>
    <dbReference type="NCBI Taxonomy" id="2509291"/>
    <lineage>
        <taxon>Eukaryota</taxon>
        <taxon>Metazoa</taxon>
        <taxon>Ecdysozoa</taxon>
        <taxon>Arthropoda</taxon>
        <taxon>Hexapoda</taxon>
        <taxon>Insecta</taxon>
        <taxon>Pterygota</taxon>
        <taxon>Neoptera</taxon>
        <taxon>Polyneoptera</taxon>
        <taxon>Orthoptera</taxon>
        <taxon>Ensifera</taxon>
        <taxon>Gryllidea</taxon>
        <taxon>Grylloidea</taxon>
        <taxon>Gryllidae</taxon>
        <taxon>Gryllinae</taxon>
        <taxon>Gryllus</taxon>
    </lineage>
</organism>
<dbReference type="Proteomes" id="UP001378592">
    <property type="component" value="Unassembled WGS sequence"/>
</dbReference>
<comment type="similarity">
    <text evidence="4 14">Belongs to the cytochrome P450 family.</text>
</comment>
<dbReference type="PANTHER" id="PTHR24292">
    <property type="entry name" value="CYTOCHROME P450"/>
    <property type="match status" value="1"/>
</dbReference>
<evidence type="ECO:0000256" key="12">
    <source>
        <dbReference type="ARBA" id="ARBA00023136"/>
    </source>
</evidence>
<dbReference type="CDD" id="cd11056">
    <property type="entry name" value="CYP6-like"/>
    <property type="match status" value="1"/>
</dbReference>
<dbReference type="Pfam" id="PF00067">
    <property type="entry name" value="p450"/>
    <property type="match status" value="1"/>
</dbReference>
<keyword evidence="12" id="KW-0472">Membrane</keyword>
<keyword evidence="8" id="KW-0492">Microsome</keyword>
<evidence type="ECO:0008006" key="18">
    <source>
        <dbReference type="Google" id="ProtNLM"/>
    </source>
</evidence>
<gene>
    <name evidence="16" type="ORF">R5R35_007052</name>
</gene>
<keyword evidence="10 13" id="KW-0408">Iron</keyword>
<evidence type="ECO:0000256" key="7">
    <source>
        <dbReference type="ARBA" id="ARBA00022824"/>
    </source>
</evidence>
<dbReference type="FunFam" id="1.10.630.10:FF:000042">
    <property type="entry name" value="Cytochrome P450"/>
    <property type="match status" value="1"/>
</dbReference>
<dbReference type="PRINTS" id="PR00463">
    <property type="entry name" value="EP450I"/>
</dbReference>
<dbReference type="EMBL" id="JAZDUA010000806">
    <property type="protein sequence ID" value="KAK7789227.1"/>
    <property type="molecule type" value="Genomic_DNA"/>
</dbReference>
<dbReference type="InterPro" id="IPR050476">
    <property type="entry name" value="Insect_CytP450_Detox"/>
</dbReference>
<comment type="subcellular location">
    <subcellularLocation>
        <location evidence="3">Endoplasmic reticulum membrane</location>
        <topology evidence="3">Peripheral membrane protein</topology>
    </subcellularLocation>
    <subcellularLocation>
        <location evidence="2">Microsome membrane</location>
        <topology evidence="2">Peripheral membrane protein</topology>
    </subcellularLocation>
</comment>
<feature type="compositionally biased region" description="Polar residues" evidence="15">
    <location>
        <begin position="302"/>
        <end position="317"/>
    </location>
</feature>
<dbReference type="PANTHER" id="PTHR24292:SF54">
    <property type="entry name" value="CYP9F3-RELATED"/>
    <property type="match status" value="1"/>
</dbReference>
<evidence type="ECO:0000256" key="1">
    <source>
        <dbReference type="ARBA" id="ARBA00001971"/>
    </source>
</evidence>
<sequence>MELSLSALPLSPWALAWGALLVALSAAAAGVWAWQATFWQRRGVPTLPMDPLLGHSRDRLLLRVSAGEQFARLYRRLAPHPFGGVFQFLRPTFVVRDPELIKQIMVKDFSHFEERGLFVNEKTNPLSAHLFSLDGPRWRKLRVKLTPTFTSGKMKMMFGLMHGCALELCAFLRDAARRRHVVEMKDVVAKFTTDVIGTCAFGLQFNSLADPDSEFRRMGKAVFEPTLLLAIRQVVGTFIPQIGNLIKFPPKNVSDFFLGAVKETVDFREKNNIKRNDFMQLLIELRNKAELLDDYENTELTGTQNGSVKVNNTQNGTSKDSDDLELTDSLLAAQAFVFFVAGYETSATTMGFALHELAMNLDVQDKLQAEIDSVLSEHNGEFSYESIQKMSYLHKVVEETLRKYPPLPNHFRRCTVPYTIPGTKVRLEKGTRVFIPILGLQMDPAYFPHPHKFDPERFSEENKATRPRFAYLPFGEGPRNCIGMRFGQLQTKLGLAVLLHSYRFTPCDQTLRQVRFEPKAFFTASRGGNWLRLTARH</sequence>
<dbReference type="InterPro" id="IPR002401">
    <property type="entry name" value="Cyt_P450_E_grp-I"/>
</dbReference>
<feature type="binding site" description="axial binding residue" evidence="13">
    <location>
        <position position="481"/>
    </location>
    <ligand>
        <name>heme</name>
        <dbReference type="ChEBI" id="CHEBI:30413"/>
    </ligand>
    <ligandPart>
        <name>Fe</name>
        <dbReference type="ChEBI" id="CHEBI:18248"/>
    </ligandPart>
</feature>
<evidence type="ECO:0000256" key="9">
    <source>
        <dbReference type="ARBA" id="ARBA00023002"/>
    </source>
</evidence>
<proteinExistence type="inferred from homology"/>
<comment type="caution">
    <text evidence="16">The sequence shown here is derived from an EMBL/GenBank/DDBJ whole genome shotgun (WGS) entry which is preliminary data.</text>
</comment>
<keyword evidence="7" id="KW-0256">Endoplasmic reticulum</keyword>
<dbReference type="GO" id="GO:0004497">
    <property type="term" value="F:monooxygenase activity"/>
    <property type="evidence" value="ECO:0007669"/>
    <property type="project" value="UniProtKB-KW"/>
</dbReference>
<dbReference type="GO" id="GO:0020037">
    <property type="term" value="F:heme binding"/>
    <property type="evidence" value="ECO:0007669"/>
    <property type="project" value="InterPro"/>
</dbReference>
<keyword evidence="9 14" id="KW-0560">Oxidoreductase</keyword>
<keyword evidence="6 13" id="KW-0479">Metal-binding</keyword>
<dbReference type="Gene3D" id="1.10.630.10">
    <property type="entry name" value="Cytochrome P450"/>
    <property type="match status" value="1"/>
</dbReference>
<dbReference type="InterPro" id="IPR017972">
    <property type="entry name" value="Cyt_P450_CS"/>
</dbReference>
<evidence type="ECO:0000256" key="5">
    <source>
        <dbReference type="ARBA" id="ARBA00022617"/>
    </source>
</evidence>
<evidence type="ECO:0000256" key="13">
    <source>
        <dbReference type="PIRSR" id="PIRSR602401-1"/>
    </source>
</evidence>